<evidence type="ECO:0000259" key="2">
    <source>
        <dbReference type="Pfam" id="PF00534"/>
    </source>
</evidence>
<dbReference type="SUPFAM" id="SSF53756">
    <property type="entry name" value="UDP-Glycosyltransferase/glycogen phosphorylase"/>
    <property type="match status" value="1"/>
</dbReference>
<protein>
    <recommendedName>
        <fullName evidence="2">Glycosyl transferase family 1 domain-containing protein</fullName>
    </recommendedName>
</protein>
<dbReference type="PANTHER" id="PTHR46401:SF2">
    <property type="entry name" value="GLYCOSYLTRANSFERASE WBBK-RELATED"/>
    <property type="match status" value="1"/>
</dbReference>
<dbReference type="EMBL" id="PEVC01000033">
    <property type="protein sequence ID" value="PIV01071.1"/>
    <property type="molecule type" value="Genomic_DNA"/>
</dbReference>
<dbReference type="GO" id="GO:0009103">
    <property type="term" value="P:lipopolysaccharide biosynthetic process"/>
    <property type="evidence" value="ECO:0007669"/>
    <property type="project" value="TreeGrafter"/>
</dbReference>
<dbReference type="PANTHER" id="PTHR46401">
    <property type="entry name" value="GLYCOSYLTRANSFERASE WBBK-RELATED"/>
    <property type="match status" value="1"/>
</dbReference>
<organism evidence="3 4">
    <name type="scientific">Candidatus Shapirobacteria bacterium CG03_land_8_20_14_0_80_39_12</name>
    <dbReference type="NCBI Taxonomy" id="1974879"/>
    <lineage>
        <taxon>Bacteria</taxon>
        <taxon>Candidatus Shapironibacteriota</taxon>
    </lineage>
</organism>
<dbReference type="Pfam" id="PF00534">
    <property type="entry name" value="Glycos_transf_1"/>
    <property type="match status" value="1"/>
</dbReference>
<dbReference type="Proteomes" id="UP000229631">
    <property type="component" value="Unassembled WGS sequence"/>
</dbReference>
<comment type="caution">
    <text evidence="3">The sequence shown here is derived from an EMBL/GenBank/DDBJ whole genome shotgun (WGS) entry which is preliminary data.</text>
</comment>
<evidence type="ECO:0000313" key="4">
    <source>
        <dbReference type="Proteomes" id="UP000229631"/>
    </source>
</evidence>
<keyword evidence="1" id="KW-0808">Transferase</keyword>
<dbReference type="InterPro" id="IPR001296">
    <property type="entry name" value="Glyco_trans_1"/>
</dbReference>
<evidence type="ECO:0000313" key="3">
    <source>
        <dbReference type="EMBL" id="PIV01071.1"/>
    </source>
</evidence>
<feature type="domain" description="Glycosyl transferase family 1" evidence="2">
    <location>
        <begin position="33"/>
        <end position="187"/>
    </location>
</feature>
<dbReference type="AlphaFoldDB" id="A0A2M7BD82"/>
<proteinExistence type="predicted"/>
<evidence type="ECO:0000256" key="1">
    <source>
        <dbReference type="ARBA" id="ARBA00022679"/>
    </source>
</evidence>
<dbReference type="CDD" id="cd03809">
    <property type="entry name" value="GT4_MtfB-like"/>
    <property type="match status" value="1"/>
</dbReference>
<dbReference type="GO" id="GO:0016757">
    <property type="term" value="F:glycosyltransferase activity"/>
    <property type="evidence" value="ECO:0007669"/>
    <property type="project" value="InterPro"/>
</dbReference>
<accession>A0A2M7BD82</accession>
<name>A0A2M7BD82_9BACT</name>
<dbReference type="Gene3D" id="3.40.50.2000">
    <property type="entry name" value="Glycogen Phosphorylase B"/>
    <property type="match status" value="2"/>
</dbReference>
<gene>
    <name evidence="3" type="ORF">COS54_01720</name>
</gene>
<sequence>MIKKFKVSSEKITVVPLGIETKKGSGKLPEGIKKGKYILNNGGIDIRKNLFRLIEAFAKISPRLPFLKLVITGENKDLRPKLEEAAKRLNIDDLVVFPGYLDEESLWTLIRNASCLCLPTEMEGFGFPVLAGMTVGVPVVASNTSSIPEIAGDAVLLVNPLKVEEIVLAMEKVLIDRDLRERLMKEGLEQAKKFTWEKTIDKTIEIYNEALK</sequence>
<reference evidence="4" key="1">
    <citation type="submission" date="2017-09" db="EMBL/GenBank/DDBJ databases">
        <title>Depth-based differentiation of microbial function through sediment-hosted aquifers and enrichment of novel symbionts in the deep terrestrial subsurface.</title>
        <authorList>
            <person name="Probst A.J."/>
            <person name="Ladd B."/>
            <person name="Jarett J.K."/>
            <person name="Geller-Mcgrath D.E."/>
            <person name="Sieber C.M.K."/>
            <person name="Emerson J.B."/>
            <person name="Anantharaman K."/>
            <person name="Thomas B.C."/>
            <person name="Malmstrom R."/>
            <person name="Stieglmeier M."/>
            <person name="Klingl A."/>
            <person name="Woyke T."/>
            <person name="Ryan C.M."/>
            <person name="Banfield J.F."/>
        </authorList>
    </citation>
    <scope>NUCLEOTIDE SEQUENCE [LARGE SCALE GENOMIC DNA]</scope>
</reference>